<feature type="non-terminal residue" evidence="1">
    <location>
        <position position="77"/>
    </location>
</feature>
<protein>
    <submittedName>
        <fullName evidence="1">5387_t:CDS:1</fullName>
    </submittedName>
</protein>
<evidence type="ECO:0000313" key="1">
    <source>
        <dbReference type="EMBL" id="CAG8474880.1"/>
    </source>
</evidence>
<gene>
    <name evidence="1" type="ORF">FCALED_LOCUS2415</name>
</gene>
<keyword evidence="2" id="KW-1185">Reference proteome</keyword>
<sequence>DKTSIPMKEDSKERKDFFDNHYRERNEELFASRCQNFKIKASNLLNSVGFGKNNTMQSNLLQIVPLLLTYNNLLTPR</sequence>
<organism evidence="1 2">
    <name type="scientific">Funneliformis caledonium</name>
    <dbReference type="NCBI Taxonomy" id="1117310"/>
    <lineage>
        <taxon>Eukaryota</taxon>
        <taxon>Fungi</taxon>
        <taxon>Fungi incertae sedis</taxon>
        <taxon>Mucoromycota</taxon>
        <taxon>Glomeromycotina</taxon>
        <taxon>Glomeromycetes</taxon>
        <taxon>Glomerales</taxon>
        <taxon>Glomeraceae</taxon>
        <taxon>Funneliformis</taxon>
    </lineage>
</organism>
<reference evidence="1" key="1">
    <citation type="submission" date="2021-06" db="EMBL/GenBank/DDBJ databases">
        <authorList>
            <person name="Kallberg Y."/>
            <person name="Tangrot J."/>
            <person name="Rosling A."/>
        </authorList>
    </citation>
    <scope>NUCLEOTIDE SEQUENCE</scope>
    <source>
        <strain evidence="1">UK204</strain>
    </source>
</reference>
<dbReference type="EMBL" id="CAJVPQ010000363">
    <property type="protein sequence ID" value="CAG8474880.1"/>
    <property type="molecule type" value="Genomic_DNA"/>
</dbReference>
<proteinExistence type="predicted"/>
<comment type="caution">
    <text evidence="1">The sequence shown here is derived from an EMBL/GenBank/DDBJ whole genome shotgun (WGS) entry which is preliminary data.</text>
</comment>
<name>A0A9N8W2H2_9GLOM</name>
<accession>A0A9N8W2H2</accession>
<evidence type="ECO:0000313" key="2">
    <source>
        <dbReference type="Proteomes" id="UP000789570"/>
    </source>
</evidence>
<dbReference type="AlphaFoldDB" id="A0A9N8W2H2"/>
<dbReference type="Proteomes" id="UP000789570">
    <property type="component" value="Unassembled WGS sequence"/>
</dbReference>